<feature type="transmembrane region" description="Helical" evidence="10">
    <location>
        <begin position="159"/>
        <end position="186"/>
    </location>
</feature>
<dbReference type="InterPro" id="IPR017871">
    <property type="entry name" value="ABC_transporter-like_CS"/>
</dbReference>
<name>A0A136PLH9_9ACTN</name>
<dbReference type="InterPro" id="IPR011527">
    <property type="entry name" value="ABC1_TM_dom"/>
</dbReference>
<accession>A0A136PLH9</accession>
<evidence type="ECO:0000256" key="2">
    <source>
        <dbReference type="ARBA" id="ARBA00022448"/>
    </source>
</evidence>
<dbReference type="Gene3D" id="1.20.1560.10">
    <property type="entry name" value="ABC transporter type 1, transmembrane domain"/>
    <property type="match status" value="1"/>
</dbReference>
<feature type="domain" description="ABC transporter" evidence="11">
    <location>
        <begin position="352"/>
        <end position="598"/>
    </location>
</feature>
<dbReference type="AlphaFoldDB" id="A0A136PLH9"/>
<dbReference type="PANTHER" id="PTHR43394">
    <property type="entry name" value="ATP-DEPENDENT PERMEASE MDL1, MITOCHONDRIAL"/>
    <property type="match status" value="1"/>
</dbReference>
<keyword evidence="5" id="KW-0547">Nucleotide-binding</keyword>
<evidence type="ECO:0000256" key="9">
    <source>
        <dbReference type="ARBA" id="ARBA00061644"/>
    </source>
</evidence>
<dbReference type="PROSITE" id="PS00211">
    <property type="entry name" value="ABC_TRANSPORTER_1"/>
    <property type="match status" value="1"/>
</dbReference>
<evidence type="ECO:0000256" key="10">
    <source>
        <dbReference type="SAM" id="Phobius"/>
    </source>
</evidence>
<dbReference type="PANTHER" id="PTHR43394:SF1">
    <property type="entry name" value="ATP-BINDING CASSETTE SUB-FAMILY B MEMBER 10, MITOCHONDRIAL"/>
    <property type="match status" value="1"/>
</dbReference>
<evidence type="ECO:0008006" key="15">
    <source>
        <dbReference type="Google" id="ProtNLM"/>
    </source>
</evidence>
<evidence type="ECO:0000256" key="3">
    <source>
        <dbReference type="ARBA" id="ARBA00022475"/>
    </source>
</evidence>
<sequence length="644" mass="68465">MALADTAEEALRTPGQGSIRRIARYVRPQAQSINALLALIVTESMLGVLPPLLLQRIIDTGVMDRRPAVVTGLSMVALLAVVASTVGRFVAQWLSVRIGQHLVYRLQSDAFAHLQRLPVSFFTHTPAGVVTARITNDVLGAQGVVSGILPQVVSSVTSLVFVVGTMAYLSWPITMAALILPPLILIPAKRVGRRLRVVSHARMEAVADLSAFLTERCGIGGVLLTRLYGNRLTEQNSLHQRAARNRDLGVSVVLVGGAYATALTALGSVSVVIVYLIGGHLALAGSLSVGTLVAITALLARLYSPITSLSTARVEAMAALASFERVFELLDEPETVREVQGAPGLPPGQSEVEFDQVTFGYPPRRRLGMAGPEGTSEQVLRGVSFTIPAGRRTALVGASGSGKSTVATLLARLYDPDGGAVRIGGQDVREVSLESLRTAVGVLTQDAHLFHDTIRANLRYACPDAMDEDLMRACASVGILALLQSLPDGLDTVVGERGHRLSGGEKQRLALARLLLKEPSVVVLDEATAHLDATSEAAVTAALATVLAGRTTLVIAHRLSTVRDADDILVMSNGRIVERGTHDGLMARNGVYARLYRTQLDEETFSRGAIQLTADRPIKEETPVNDRDHLGAEIGRGVGQCSHG</sequence>
<protein>
    <recommendedName>
        <fullName evidence="15">ABC transporter</fullName>
    </recommendedName>
</protein>
<feature type="transmembrane region" description="Helical" evidence="10">
    <location>
        <begin position="248"/>
        <end position="277"/>
    </location>
</feature>
<feature type="transmembrane region" description="Helical" evidence="10">
    <location>
        <begin position="66"/>
        <end position="86"/>
    </location>
</feature>
<keyword evidence="8 10" id="KW-0472">Membrane</keyword>
<feature type="transmembrane region" description="Helical" evidence="10">
    <location>
        <begin position="283"/>
        <end position="303"/>
    </location>
</feature>
<dbReference type="CDD" id="cd18550">
    <property type="entry name" value="ABC_6TM_exporter_like"/>
    <property type="match status" value="1"/>
</dbReference>
<dbReference type="SMART" id="SM00382">
    <property type="entry name" value="AAA"/>
    <property type="match status" value="1"/>
</dbReference>
<evidence type="ECO:0000259" key="12">
    <source>
        <dbReference type="PROSITE" id="PS50929"/>
    </source>
</evidence>
<comment type="subcellular location">
    <subcellularLocation>
        <location evidence="1">Cell membrane</location>
        <topology evidence="1">Multi-pass membrane protein</topology>
    </subcellularLocation>
</comment>
<dbReference type="InterPro" id="IPR039421">
    <property type="entry name" value="Type_1_exporter"/>
</dbReference>
<dbReference type="GO" id="GO:0005524">
    <property type="term" value="F:ATP binding"/>
    <property type="evidence" value="ECO:0007669"/>
    <property type="project" value="UniProtKB-KW"/>
</dbReference>
<evidence type="ECO:0000259" key="11">
    <source>
        <dbReference type="PROSITE" id="PS50893"/>
    </source>
</evidence>
<keyword evidence="7 10" id="KW-1133">Transmembrane helix</keyword>
<feature type="domain" description="ABC transmembrane type-1" evidence="12">
    <location>
        <begin position="35"/>
        <end position="318"/>
    </location>
</feature>
<dbReference type="InterPro" id="IPR027417">
    <property type="entry name" value="P-loop_NTPase"/>
</dbReference>
<dbReference type="GO" id="GO:0005886">
    <property type="term" value="C:plasma membrane"/>
    <property type="evidence" value="ECO:0007669"/>
    <property type="project" value="UniProtKB-SubCell"/>
</dbReference>
<evidence type="ECO:0000256" key="5">
    <source>
        <dbReference type="ARBA" id="ARBA00022741"/>
    </source>
</evidence>
<feature type="transmembrane region" description="Helical" evidence="10">
    <location>
        <begin position="33"/>
        <end position="54"/>
    </location>
</feature>
<comment type="similarity">
    <text evidence="9">Belongs to the ABC transporter superfamily. Lipid exporter (TC 3.A.1.106) family.</text>
</comment>
<evidence type="ECO:0000256" key="1">
    <source>
        <dbReference type="ARBA" id="ARBA00004651"/>
    </source>
</evidence>
<keyword evidence="2" id="KW-0813">Transport</keyword>
<evidence type="ECO:0000313" key="14">
    <source>
        <dbReference type="Proteomes" id="UP000070620"/>
    </source>
</evidence>
<evidence type="ECO:0000256" key="8">
    <source>
        <dbReference type="ARBA" id="ARBA00023136"/>
    </source>
</evidence>
<dbReference type="Gene3D" id="3.40.50.300">
    <property type="entry name" value="P-loop containing nucleotide triphosphate hydrolases"/>
    <property type="match status" value="1"/>
</dbReference>
<dbReference type="Pfam" id="PF00005">
    <property type="entry name" value="ABC_tran"/>
    <property type="match status" value="1"/>
</dbReference>
<dbReference type="PROSITE" id="PS50929">
    <property type="entry name" value="ABC_TM1F"/>
    <property type="match status" value="1"/>
</dbReference>
<gene>
    <name evidence="13" type="ORF">AWW66_25115</name>
</gene>
<dbReference type="Pfam" id="PF00664">
    <property type="entry name" value="ABC_membrane"/>
    <property type="match status" value="1"/>
</dbReference>
<dbReference type="FunFam" id="3.40.50.300:FF:000299">
    <property type="entry name" value="ABC transporter ATP-binding protein/permease"/>
    <property type="match status" value="1"/>
</dbReference>
<dbReference type="GO" id="GO:0015421">
    <property type="term" value="F:ABC-type oligopeptide transporter activity"/>
    <property type="evidence" value="ECO:0007669"/>
    <property type="project" value="TreeGrafter"/>
</dbReference>
<keyword evidence="6" id="KW-0067">ATP-binding</keyword>
<dbReference type="SUPFAM" id="SSF52540">
    <property type="entry name" value="P-loop containing nucleoside triphosphate hydrolases"/>
    <property type="match status" value="1"/>
</dbReference>
<comment type="caution">
    <text evidence="13">The sequence shown here is derived from an EMBL/GenBank/DDBJ whole genome shotgun (WGS) entry which is preliminary data.</text>
</comment>
<dbReference type="EMBL" id="LRQV01000122">
    <property type="protein sequence ID" value="KXK59279.1"/>
    <property type="molecule type" value="Genomic_DNA"/>
</dbReference>
<keyword evidence="3" id="KW-1003">Cell membrane</keyword>
<keyword evidence="14" id="KW-1185">Reference proteome</keyword>
<evidence type="ECO:0000313" key="13">
    <source>
        <dbReference type="EMBL" id="KXK59279.1"/>
    </source>
</evidence>
<evidence type="ECO:0000256" key="6">
    <source>
        <dbReference type="ARBA" id="ARBA00022840"/>
    </source>
</evidence>
<evidence type="ECO:0000256" key="7">
    <source>
        <dbReference type="ARBA" id="ARBA00022989"/>
    </source>
</evidence>
<dbReference type="InterPro" id="IPR036640">
    <property type="entry name" value="ABC1_TM_sf"/>
</dbReference>
<dbReference type="GO" id="GO:0016887">
    <property type="term" value="F:ATP hydrolysis activity"/>
    <property type="evidence" value="ECO:0007669"/>
    <property type="project" value="InterPro"/>
</dbReference>
<dbReference type="Proteomes" id="UP000070620">
    <property type="component" value="Unassembled WGS sequence"/>
</dbReference>
<evidence type="ECO:0000256" key="4">
    <source>
        <dbReference type="ARBA" id="ARBA00022692"/>
    </source>
</evidence>
<proteinExistence type="inferred from homology"/>
<organism evidence="13 14">
    <name type="scientific">Micromonospora rosaria</name>
    <dbReference type="NCBI Taxonomy" id="47874"/>
    <lineage>
        <taxon>Bacteria</taxon>
        <taxon>Bacillati</taxon>
        <taxon>Actinomycetota</taxon>
        <taxon>Actinomycetes</taxon>
        <taxon>Micromonosporales</taxon>
        <taxon>Micromonosporaceae</taxon>
        <taxon>Micromonospora</taxon>
    </lineage>
</organism>
<reference evidence="13 14" key="1">
    <citation type="submission" date="2016-01" db="EMBL/GenBank/DDBJ databases">
        <title>Whole genome sequence and analysis of Micromonospora rosaria DSM 803, which can produce antibacterial substance rosamicin.</title>
        <authorList>
            <person name="Yang H."/>
            <person name="He X."/>
            <person name="Zhu D."/>
        </authorList>
    </citation>
    <scope>NUCLEOTIDE SEQUENCE [LARGE SCALE GENOMIC DNA]</scope>
    <source>
        <strain evidence="13 14">DSM 803</strain>
    </source>
</reference>
<dbReference type="InterPro" id="IPR003593">
    <property type="entry name" value="AAA+_ATPase"/>
</dbReference>
<dbReference type="InterPro" id="IPR003439">
    <property type="entry name" value="ABC_transporter-like_ATP-bd"/>
</dbReference>
<keyword evidence="4 10" id="KW-0812">Transmembrane</keyword>
<dbReference type="PROSITE" id="PS50893">
    <property type="entry name" value="ABC_TRANSPORTER_2"/>
    <property type="match status" value="1"/>
</dbReference>
<dbReference type="SUPFAM" id="SSF90123">
    <property type="entry name" value="ABC transporter transmembrane region"/>
    <property type="match status" value="1"/>
</dbReference>